<dbReference type="AlphaFoldDB" id="A0AA38M1F6"/>
<dbReference type="PROSITE" id="PS50994">
    <property type="entry name" value="INTEGRASE"/>
    <property type="match status" value="1"/>
</dbReference>
<keyword evidence="4" id="KW-1185">Reference proteome</keyword>
<evidence type="ECO:0000256" key="1">
    <source>
        <dbReference type="SAM" id="MobiDB-lite"/>
    </source>
</evidence>
<gene>
    <name evidence="3" type="ORF">Zmor_003622</name>
</gene>
<dbReference type="PANTHER" id="PTHR37984:SF5">
    <property type="entry name" value="PROTEIN NYNRIN-LIKE"/>
    <property type="match status" value="1"/>
</dbReference>
<dbReference type="SUPFAM" id="SSF53098">
    <property type="entry name" value="Ribonuclease H-like"/>
    <property type="match status" value="1"/>
</dbReference>
<dbReference type="GO" id="GO:0015074">
    <property type="term" value="P:DNA integration"/>
    <property type="evidence" value="ECO:0007669"/>
    <property type="project" value="InterPro"/>
</dbReference>
<accession>A0AA38M1F6</accession>
<dbReference type="InterPro" id="IPR036397">
    <property type="entry name" value="RNaseH_sf"/>
</dbReference>
<dbReference type="InterPro" id="IPR001584">
    <property type="entry name" value="Integrase_cat-core"/>
</dbReference>
<reference evidence="3" key="1">
    <citation type="journal article" date="2023" name="G3 (Bethesda)">
        <title>Whole genome assemblies of Zophobas morio and Tenebrio molitor.</title>
        <authorList>
            <person name="Kaur S."/>
            <person name="Stinson S.A."/>
            <person name="diCenzo G.C."/>
        </authorList>
    </citation>
    <scope>NUCLEOTIDE SEQUENCE</scope>
    <source>
        <strain evidence="3">QUZm001</strain>
    </source>
</reference>
<dbReference type="Proteomes" id="UP001168821">
    <property type="component" value="Unassembled WGS sequence"/>
</dbReference>
<dbReference type="InterPro" id="IPR012337">
    <property type="entry name" value="RNaseH-like_sf"/>
</dbReference>
<feature type="domain" description="Integrase catalytic" evidence="2">
    <location>
        <begin position="1"/>
        <end position="121"/>
    </location>
</feature>
<proteinExistence type="predicted"/>
<evidence type="ECO:0000313" key="3">
    <source>
        <dbReference type="EMBL" id="KAJ3640313.1"/>
    </source>
</evidence>
<dbReference type="Gene3D" id="3.30.420.10">
    <property type="entry name" value="Ribonuclease H-like superfamily/Ribonuclease H"/>
    <property type="match status" value="1"/>
</dbReference>
<sequence>MVPLSTITAKKIISEIEERVFLLFGVPEYLIADNGVQYGRSRDFRTFLHEYGVKLMPNAYYTPQNNPTERVNRTMKTMLTAFIDEDQRGWEEHLQYIAAACRTSEHLATSQTPYFINFGREMIDDGREHARMRVRRGLAQESEEAEENNEGTSGEEEEDNVQSRLTKLNRLREQVEQHLARAEATARRYYNVRRRDVEYQVGDMVWRREFPTSDTTKHFSVKLARKFRGPFRVKQRLGKNVYTLEDANGVDLGNWHVKDLKSDHSLEDDDLEEEMEDSDNITSAEETDDDRTGLS</sequence>
<dbReference type="EMBL" id="JALNTZ010000010">
    <property type="protein sequence ID" value="KAJ3640313.1"/>
    <property type="molecule type" value="Genomic_DNA"/>
</dbReference>
<dbReference type="InterPro" id="IPR050951">
    <property type="entry name" value="Retrovirus_Pol_polyprotein"/>
</dbReference>
<feature type="compositionally biased region" description="Acidic residues" evidence="1">
    <location>
        <begin position="266"/>
        <end position="289"/>
    </location>
</feature>
<comment type="caution">
    <text evidence="3">The sequence shown here is derived from an EMBL/GenBank/DDBJ whole genome shotgun (WGS) entry which is preliminary data.</text>
</comment>
<dbReference type="GO" id="GO:0003676">
    <property type="term" value="F:nucleic acid binding"/>
    <property type="evidence" value="ECO:0007669"/>
    <property type="project" value="InterPro"/>
</dbReference>
<feature type="compositionally biased region" description="Acidic residues" evidence="1">
    <location>
        <begin position="141"/>
        <end position="160"/>
    </location>
</feature>
<evidence type="ECO:0000259" key="2">
    <source>
        <dbReference type="PROSITE" id="PS50994"/>
    </source>
</evidence>
<protein>
    <recommendedName>
        <fullName evidence="2">Integrase catalytic domain-containing protein</fullName>
    </recommendedName>
</protein>
<feature type="region of interest" description="Disordered" evidence="1">
    <location>
        <begin position="263"/>
        <end position="295"/>
    </location>
</feature>
<organism evidence="3 4">
    <name type="scientific">Zophobas morio</name>
    <dbReference type="NCBI Taxonomy" id="2755281"/>
    <lineage>
        <taxon>Eukaryota</taxon>
        <taxon>Metazoa</taxon>
        <taxon>Ecdysozoa</taxon>
        <taxon>Arthropoda</taxon>
        <taxon>Hexapoda</taxon>
        <taxon>Insecta</taxon>
        <taxon>Pterygota</taxon>
        <taxon>Neoptera</taxon>
        <taxon>Endopterygota</taxon>
        <taxon>Coleoptera</taxon>
        <taxon>Polyphaga</taxon>
        <taxon>Cucujiformia</taxon>
        <taxon>Tenebrionidae</taxon>
        <taxon>Zophobas</taxon>
    </lineage>
</organism>
<feature type="region of interest" description="Disordered" evidence="1">
    <location>
        <begin position="136"/>
        <end position="164"/>
    </location>
</feature>
<dbReference type="PANTHER" id="PTHR37984">
    <property type="entry name" value="PROTEIN CBG26694"/>
    <property type="match status" value="1"/>
</dbReference>
<evidence type="ECO:0000313" key="4">
    <source>
        <dbReference type="Proteomes" id="UP001168821"/>
    </source>
</evidence>
<name>A0AA38M1F6_9CUCU</name>